<comment type="caution">
    <text evidence="7">The sequence shown here is derived from an EMBL/GenBank/DDBJ whole genome shotgun (WGS) entry which is preliminary data.</text>
</comment>
<dbReference type="Pfam" id="PF07690">
    <property type="entry name" value="MFS_1"/>
    <property type="match status" value="1"/>
</dbReference>
<dbReference type="Proteomes" id="UP000253805">
    <property type="component" value="Unassembled WGS sequence"/>
</dbReference>
<dbReference type="InterPro" id="IPR050327">
    <property type="entry name" value="Proton-linked_MCT"/>
</dbReference>
<feature type="transmembrane region" description="Helical" evidence="5">
    <location>
        <begin position="270"/>
        <end position="292"/>
    </location>
</feature>
<dbReference type="InterPro" id="IPR036259">
    <property type="entry name" value="MFS_trans_sf"/>
</dbReference>
<feature type="transmembrane region" description="Helical" evidence="5">
    <location>
        <begin position="52"/>
        <end position="71"/>
    </location>
</feature>
<dbReference type="Gene3D" id="1.20.1250.20">
    <property type="entry name" value="MFS general substrate transporter like domains"/>
    <property type="match status" value="2"/>
</dbReference>
<evidence type="ECO:0000313" key="7">
    <source>
        <dbReference type="EMBL" id="RDC42002.1"/>
    </source>
</evidence>
<feature type="transmembrane region" description="Helical" evidence="5">
    <location>
        <begin position="83"/>
        <end position="102"/>
    </location>
</feature>
<feature type="transmembrane region" description="Helical" evidence="5">
    <location>
        <begin position="236"/>
        <end position="258"/>
    </location>
</feature>
<keyword evidence="3 5" id="KW-1133">Transmembrane helix</keyword>
<feature type="transmembrane region" description="Helical" evidence="5">
    <location>
        <begin position="176"/>
        <end position="195"/>
    </location>
</feature>
<evidence type="ECO:0000256" key="3">
    <source>
        <dbReference type="ARBA" id="ARBA00022989"/>
    </source>
</evidence>
<comment type="subcellular location">
    <subcellularLocation>
        <location evidence="1">Cell membrane</location>
        <topology evidence="1">Multi-pass membrane protein</topology>
    </subcellularLocation>
</comment>
<evidence type="ECO:0000256" key="2">
    <source>
        <dbReference type="ARBA" id="ARBA00022692"/>
    </source>
</evidence>
<feature type="domain" description="Major facilitator superfamily (MFS) profile" evidence="6">
    <location>
        <begin position="1"/>
        <end position="417"/>
    </location>
</feature>
<evidence type="ECO:0000259" key="6">
    <source>
        <dbReference type="PROSITE" id="PS50850"/>
    </source>
</evidence>
<feature type="transmembrane region" description="Helical" evidence="5">
    <location>
        <begin position="391"/>
        <end position="416"/>
    </location>
</feature>
<dbReference type="InterPro" id="IPR020846">
    <property type="entry name" value="MFS_dom"/>
</dbReference>
<dbReference type="GO" id="GO:0022857">
    <property type="term" value="F:transmembrane transporter activity"/>
    <property type="evidence" value="ECO:0007669"/>
    <property type="project" value="InterPro"/>
</dbReference>
<feature type="transmembrane region" description="Helical" evidence="5">
    <location>
        <begin position="363"/>
        <end position="385"/>
    </location>
</feature>
<feature type="transmembrane region" description="Helical" evidence="5">
    <location>
        <begin position="108"/>
        <end position="127"/>
    </location>
</feature>
<feature type="transmembrane region" description="Helical" evidence="5">
    <location>
        <begin position="328"/>
        <end position="351"/>
    </location>
</feature>
<protein>
    <submittedName>
        <fullName evidence="7">MFS transporter</fullName>
    </submittedName>
</protein>
<feature type="transmembrane region" description="Helical" evidence="5">
    <location>
        <begin position="12"/>
        <end position="40"/>
    </location>
</feature>
<sequence>MSMSASPGKKSVFPYLVVATGIICCFGPCSFALSCAGIYFTPVSESLGVGRGAFALYLTIMLVVTALVLPVLGKLTETKDLRLVLSAGVACIGVPLIAMSFFNAVWQFYVTGAIMGIGLAEMLILTVPTLINRWFRKNVGFYIGLCMAFTGIGGAVFNLVGGYLIGTGPEGWRTGYLVFGVLCLVMALPFTLFGVRSHPQDVGLLPVGAAEATEAGSAQAAAPKGIPAARAMKTSAFFVLAIFTALVNLGMNFYQYLPSYVSSLQQFPDVVAIAATVASMAMLGQAAGKILIGIINDKISVRGGLFFAMICGLAGLGVLLLFPGVPFVVLAGGFMFGVFYASGTVLTPLMTRTIFGTLEYSSIYSRVAMVGSLCGAFAVTFWGLLVDSIGFQFTFIVMLVIIVLLIVLGLLSLAAGRKLVPEMEQS</sequence>
<dbReference type="GO" id="GO:0005886">
    <property type="term" value="C:plasma membrane"/>
    <property type="evidence" value="ECO:0007669"/>
    <property type="project" value="UniProtKB-SubCell"/>
</dbReference>
<accession>A0A369NXK2</accession>
<dbReference type="EMBL" id="PPUT01000036">
    <property type="protein sequence ID" value="RDC42002.1"/>
    <property type="molecule type" value="Genomic_DNA"/>
</dbReference>
<reference evidence="7 8" key="1">
    <citation type="journal article" date="2018" name="Elife">
        <title>Discovery and characterization of a prevalent human gut bacterial enzyme sufficient for the inactivation of a family of plant toxins.</title>
        <authorList>
            <person name="Koppel N."/>
            <person name="Bisanz J.E."/>
            <person name="Pandelia M.E."/>
            <person name="Turnbaugh P.J."/>
            <person name="Balskus E.P."/>
        </authorList>
    </citation>
    <scope>NUCLEOTIDE SEQUENCE [LARGE SCALE GENOMIC DNA]</scope>
    <source>
        <strain evidence="7 8">OB21 GAM 11</strain>
    </source>
</reference>
<feature type="transmembrane region" description="Helical" evidence="5">
    <location>
        <begin position="139"/>
        <end position="164"/>
    </location>
</feature>
<evidence type="ECO:0000313" key="8">
    <source>
        <dbReference type="Proteomes" id="UP000253805"/>
    </source>
</evidence>
<dbReference type="SUPFAM" id="SSF103473">
    <property type="entry name" value="MFS general substrate transporter"/>
    <property type="match status" value="1"/>
</dbReference>
<keyword evidence="2 5" id="KW-0812">Transmembrane</keyword>
<dbReference type="AlphaFoldDB" id="A0A369NXK2"/>
<dbReference type="InterPro" id="IPR011701">
    <property type="entry name" value="MFS"/>
</dbReference>
<evidence type="ECO:0000256" key="5">
    <source>
        <dbReference type="SAM" id="Phobius"/>
    </source>
</evidence>
<evidence type="ECO:0000256" key="4">
    <source>
        <dbReference type="ARBA" id="ARBA00023136"/>
    </source>
</evidence>
<organism evidence="7 8">
    <name type="scientific">Adlercreutzia equolifaciens subsp. celatus</name>
    <dbReference type="NCBI Taxonomy" id="394340"/>
    <lineage>
        <taxon>Bacteria</taxon>
        <taxon>Bacillati</taxon>
        <taxon>Actinomycetota</taxon>
        <taxon>Coriobacteriia</taxon>
        <taxon>Eggerthellales</taxon>
        <taxon>Eggerthellaceae</taxon>
        <taxon>Adlercreutzia</taxon>
    </lineage>
</organism>
<keyword evidence="4 5" id="KW-0472">Membrane</keyword>
<gene>
    <name evidence="7" type="ORF">C1850_10665</name>
</gene>
<proteinExistence type="predicted"/>
<dbReference type="PANTHER" id="PTHR11360">
    <property type="entry name" value="MONOCARBOXYLATE TRANSPORTER"/>
    <property type="match status" value="1"/>
</dbReference>
<name>A0A369NXK2_9ACTN</name>
<evidence type="ECO:0000256" key="1">
    <source>
        <dbReference type="ARBA" id="ARBA00004651"/>
    </source>
</evidence>
<dbReference type="PANTHER" id="PTHR11360:SF284">
    <property type="entry name" value="EG:103B4.3 PROTEIN-RELATED"/>
    <property type="match status" value="1"/>
</dbReference>
<dbReference type="PROSITE" id="PS50850">
    <property type="entry name" value="MFS"/>
    <property type="match status" value="1"/>
</dbReference>
<feature type="transmembrane region" description="Helical" evidence="5">
    <location>
        <begin position="304"/>
        <end position="322"/>
    </location>
</feature>